<feature type="transmembrane region" description="Helical" evidence="1">
    <location>
        <begin position="15"/>
        <end position="42"/>
    </location>
</feature>
<organism evidence="2 3">
    <name type="scientific">Neobacillus piezotolerans</name>
    <dbReference type="NCBI Taxonomy" id="2259171"/>
    <lineage>
        <taxon>Bacteria</taxon>
        <taxon>Bacillati</taxon>
        <taxon>Bacillota</taxon>
        <taxon>Bacilli</taxon>
        <taxon>Bacillales</taxon>
        <taxon>Bacillaceae</taxon>
        <taxon>Neobacillus</taxon>
    </lineage>
</organism>
<accession>A0A3D8GXG2</accession>
<keyword evidence="1" id="KW-0472">Membrane</keyword>
<dbReference type="Proteomes" id="UP000257144">
    <property type="component" value="Unassembled WGS sequence"/>
</dbReference>
<protein>
    <submittedName>
        <fullName evidence="2">Uncharacterized protein</fullName>
    </submittedName>
</protein>
<proteinExistence type="predicted"/>
<keyword evidence="1" id="KW-1133">Transmembrane helix</keyword>
<evidence type="ECO:0000313" key="2">
    <source>
        <dbReference type="EMBL" id="RDU38891.1"/>
    </source>
</evidence>
<keyword evidence="3" id="KW-1185">Reference proteome</keyword>
<gene>
    <name evidence="2" type="ORF">DRW41_04865</name>
</gene>
<name>A0A3D8GXG2_9BACI</name>
<keyword evidence="1" id="KW-0812">Transmembrane</keyword>
<dbReference type="EMBL" id="QNQT01000001">
    <property type="protein sequence ID" value="RDU38891.1"/>
    <property type="molecule type" value="Genomic_DNA"/>
</dbReference>
<reference evidence="2 3" key="1">
    <citation type="submission" date="2018-07" db="EMBL/GenBank/DDBJ databases">
        <title>Bacillus sp. YLB-04 draft genome sequence.</title>
        <authorList>
            <person name="Yu L."/>
            <person name="Tang X."/>
        </authorList>
    </citation>
    <scope>NUCLEOTIDE SEQUENCE [LARGE SCALE GENOMIC DNA]</scope>
    <source>
        <strain evidence="2 3">YLB-04</strain>
    </source>
</reference>
<comment type="caution">
    <text evidence="2">The sequence shown here is derived from an EMBL/GenBank/DDBJ whole genome shotgun (WGS) entry which is preliminary data.</text>
</comment>
<sequence>MKNALFGLVFLGIGLYFILIGYTVFGSIGAIIGIGFMFNYLLTSRSLKKRDENNEKNPMDDSYLPRQ</sequence>
<evidence type="ECO:0000256" key="1">
    <source>
        <dbReference type="SAM" id="Phobius"/>
    </source>
</evidence>
<evidence type="ECO:0000313" key="3">
    <source>
        <dbReference type="Proteomes" id="UP000257144"/>
    </source>
</evidence>
<dbReference type="AlphaFoldDB" id="A0A3D8GXG2"/>
<dbReference type="RefSeq" id="WP_115450805.1">
    <property type="nucleotide sequence ID" value="NZ_QNQT01000001.1"/>
</dbReference>